<evidence type="ECO:0000313" key="2">
    <source>
        <dbReference type="Proteomes" id="UP001153069"/>
    </source>
</evidence>
<accession>A0A9N8HQK2</accession>
<gene>
    <name evidence="1" type="ORF">SEMRO_1174_G249030.1</name>
</gene>
<name>A0A9N8HQK2_9STRA</name>
<protein>
    <submittedName>
        <fullName evidence="1">Uncharacterized protein</fullName>
    </submittedName>
</protein>
<reference evidence="1" key="1">
    <citation type="submission" date="2020-06" db="EMBL/GenBank/DDBJ databases">
        <authorList>
            <consortium name="Plant Systems Biology data submission"/>
        </authorList>
    </citation>
    <scope>NUCLEOTIDE SEQUENCE</scope>
    <source>
        <strain evidence="1">D6</strain>
    </source>
</reference>
<sequence>MMHKRRQDGGSTLPLKKRIRRKQGVSFGRNTCRLYNANMSEKERSRVWYKAEDYKRIQSDIQADLRGSVAMHRSKHQYMDRKPSEDLCVRGLESLLSGPMHSKRHRRRYFVDYFLHTHRNMKVTNSDELRSLALSLSGHDQSRAQYIADYDAYEAYKVHNESRLFQPHRDVMAMEAFEEFDNVPKATIGARRGERIIVPPIA</sequence>
<proteinExistence type="predicted"/>
<organism evidence="1 2">
    <name type="scientific">Seminavis robusta</name>
    <dbReference type="NCBI Taxonomy" id="568900"/>
    <lineage>
        <taxon>Eukaryota</taxon>
        <taxon>Sar</taxon>
        <taxon>Stramenopiles</taxon>
        <taxon>Ochrophyta</taxon>
        <taxon>Bacillariophyta</taxon>
        <taxon>Bacillariophyceae</taxon>
        <taxon>Bacillariophycidae</taxon>
        <taxon>Naviculales</taxon>
        <taxon>Naviculaceae</taxon>
        <taxon>Seminavis</taxon>
    </lineage>
</organism>
<dbReference type="EMBL" id="CAICTM010001172">
    <property type="protein sequence ID" value="CAB9521200.1"/>
    <property type="molecule type" value="Genomic_DNA"/>
</dbReference>
<dbReference type="AlphaFoldDB" id="A0A9N8HQK2"/>
<evidence type="ECO:0000313" key="1">
    <source>
        <dbReference type="EMBL" id="CAB9521200.1"/>
    </source>
</evidence>
<keyword evidence="2" id="KW-1185">Reference proteome</keyword>
<dbReference type="Proteomes" id="UP001153069">
    <property type="component" value="Unassembled WGS sequence"/>
</dbReference>
<comment type="caution">
    <text evidence="1">The sequence shown here is derived from an EMBL/GenBank/DDBJ whole genome shotgun (WGS) entry which is preliminary data.</text>
</comment>